<dbReference type="InterPro" id="IPR011765">
    <property type="entry name" value="Pept_M16_N"/>
</dbReference>
<dbReference type="PANTHER" id="PTHR11851">
    <property type="entry name" value="METALLOPROTEASE"/>
    <property type="match status" value="1"/>
</dbReference>
<reference evidence="4 5" key="1">
    <citation type="submission" date="2020-08" db="EMBL/GenBank/DDBJ databases">
        <title>Sphingobacterium sp. DN00404 isolated from aquaculture water.</title>
        <authorList>
            <person name="Zhang M."/>
        </authorList>
    </citation>
    <scope>NUCLEOTIDE SEQUENCE [LARGE SCALE GENOMIC DNA]</scope>
    <source>
        <strain evidence="4 5">KCTC 32294</strain>
    </source>
</reference>
<dbReference type="Pfam" id="PF00675">
    <property type="entry name" value="Peptidase_M16"/>
    <property type="match status" value="1"/>
</dbReference>
<protein>
    <submittedName>
        <fullName evidence="4">Insulinase family protein</fullName>
    </submittedName>
</protein>
<evidence type="ECO:0000313" key="5">
    <source>
        <dbReference type="Proteomes" id="UP000606494"/>
    </source>
</evidence>
<dbReference type="InterPro" id="IPR011249">
    <property type="entry name" value="Metalloenz_LuxS/M16"/>
</dbReference>
<accession>A0ABR7Y835</accession>
<name>A0ABR7Y835_9SPHI</name>
<dbReference type="InterPro" id="IPR050361">
    <property type="entry name" value="MPP/UQCRC_Complex"/>
</dbReference>
<sequence length="408" mass="46662">MEYEIIRLDNGIRAVFHRQISPITHTCLVVNAGSRDEELGKYGVAHFIEHLLFKKTERRSTQQILSYLEAVGGDLNAYTTKEYTCVHASILKPHLNKALDLFEDIIFHSTFPSDEMEKEKGVIVDEMASYRDNPEESIMDDYEDLIFNRSGLGHNILGWEKDLLAFTKEDVQQFIHQNYQTNDIVIGITGDYELKTVEKMLRRYFEPVKENKQVRPRQGAAVNVAAHIELKKPINQVHYMLGAPAYSIRDDRKTGLLLLNNMLGGFGMTSILNLAVREKYGIAYTIESNYTLFTDTGLFTIYLGTDEEKIKRAKKLVFRELDKIKTKGVSENQLQKAKHKFKGQIALAEENRMSMIIAEAKNVMDYDRVITLNEVFEKIDAVSASELLSTAQDIFDDKKLTSLAFVPE</sequence>
<feature type="domain" description="Peptidase M16 N-terminal" evidence="2">
    <location>
        <begin position="25"/>
        <end position="156"/>
    </location>
</feature>
<evidence type="ECO:0000256" key="1">
    <source>
        <dbReference type="ARBA" id="ARBA00007261"/>
    </source>
</evidence>
<dbReference type="Pfam" id="PF05193">
    <property type="entry name" value="Peptidase_M16_C"/>
    <property type="match status" value="1"/>
</dbReference>
<dbReference type="PANTHER" id="PTHR11851:SF49">
    <property type="entry name" value="MITOCHONDRIAL-PROCESSING PEPTIDASE SUBUNIT ALPHA"/>
    <property type="match status" value="1"/>
</dbReference>
<keyword evidence="5" id="KW-1185">Reference proteome</keyword>
<proteinExistence type="inferred from homology"/>
<evidence type="ECO:0000259" key="2">
    <source>
        <dbReference type="Pfam" id="PF00675"/>
    </source>
</evidence>
<comment type="similarity">
    <text evidence="1">Belongs to the peptidase M16 family.</text>
</comment>
<organism evidence="4 5">
    <name type="scientific">Sphingobacterium arenae</name>
    <dbReference type="NCBI Taxonomy" id="1280598"/>
    <lineage>
        <taxon>Bacteria</taxon>
        <taxon>Pseudomonadati</taxon>
        <taxon>Bacteroidota</taxon>
        <taxon>Sphingobacteriia</taxon>
        <taxon>Sphingobacteriales</taxon>
        <taxon>Sphingobacteriaceae</taxon>
        <taxon>Sphingobacterium</taxon>
    </lineage>
</organism>
<evidence type="ECO:0000313" key="4">
    <source>
        <dbReference type="EMBL" id="MBD1427462.1"/>
    </source>
</evidence>
<dbReference type="EMBL" id="JACNYK010000006">
    <property type="protein sequence ID" value="MBD1427462.1"/>
    <property type="molecule type" value="Genomic_DNA"/>
</dbReference>
<comment type="caution">
    <text evidence="4">The sequence shown here is derived from an EMBL/GenBank/DDBJ whole genome shotgun (WGS) entry which is preliminary data.</text>
</comment>
<dbReference type="Proteomes" id="UP000606494">
    <property type="component" value="Unassembled WGS sequence"/>
</dbReference>
<dbReference type="Gene3D" id="3.30.830.10">
    <property type="entry name" value="Metalloenzyme, LuxS/M16 peptidase-like"/>
    <property type="match status" value="2"/>
</dbReference>
<gene>
    <name evidence="4" type="ORF">H8B17_17935</name>
</gene>
<dbReference type="InterPro" id="IPR007863">
    <property type="entry name" value="Peptidase_M16_C"/>
</dbReference>
<dbReference type="SUPFAM" id="SSF63411">
    <property type="entry name" value="LuxS/MPP-like metallohydrolase"/>
    <property type="match status" value="2"/>
</dbReference>
<feature type="domain" description="Peptidase M16 C-terminal" evidence="3">
    <location>
        <begin position="166"/>
        <end position="340"/>
    </location>
</feature>
<dbReference type="RefSeq" id="WP_190310611.1">
    <property type="nucleotide sequence ID" value="NZ_JACNYK010000006.1"/>
</dbReference>
<evidence type="ECO:0000259" key="3">
    <source>
        <dbReference type="Pfam" id="PF05193"/>
    </source>
</evidence>